<evidence type="ECO:0000313" key="5">
    <source>
        <dbReference type="EMBL" id="KPI45506.1"/>
    </source>
</evidence>
<keyword evidence="6" id="KW-1185">Reference proteome</keyword>
<comment type="similarity">
    <text evidence="1">Belongs to the ATP-dependent AMP-binding enzyme family.</text>
</comment>
<dbReference type="Pfam" id="PF13193">
    <property type="entry name" value="AMP-binding_C"/>
    <property type="match status" value="1"/>
</dbReference>
<keyword evidence="2 5" id="KW-0436">Ligase</keyword>
<dbReference type="InterPro" id="IPR000873">
    <property type="entry name" value="AMP-dep_synth/lig_dom"/>
</dbReference>
<evidence type="ECO:0000256" key="2">
    <source>
        <dbReference type="ARBA" id="ARBA00022598"/>
    </source>
</evidence>
<protein>
    <submittedName>
        <fullName evidence="5">Putative 4-coumarate--CoA ligase 1</fullName>
    </submittedName>
</protein>
<dbReference type="InterPro" id="IPR045851">
    <property type="entry name" value="AMP-bd_C_sf"/>
</dbReference>
<dbReference type="SUPFAM" id="SSF56801">
    <property type="entry name" value="Acetyl-CoA synthetase-like"/>
    <property type="match status" value="1"/>
</dbReference>
<evidence type="ECO:0000259" key="4">
    <source>
        <dbReference type="Pfam" id="PF13193"/>
    </source>
</evidence>
<proteinExistence type="inferred from homology"/>
<dbReference type="InterPro" id="IPR042099">
    <property type="entry name" value="ANL_N_sf"/>
</dbReference>
<dbReference type="InterPro" id="IPR025110">
    <property type="entry name" value="AMP-bd_C"/>
</dbReference>
<evidence type="ECO:0000259" key="3">
    <source>
        <dbReference type="Pfam" id="PF00501"/>
    </source>
</evidence>
<feature type="domain" description="AMP-dependent synthetase/ligase" evidence="3">
    <location>
        <begin position="26"/>
        <end position="423"/>
    </location>
</feature>
<dbReference type="PROSITE" id="PS00455">
    <property type="entry name" value="AMP_BINDING"/>
    <property type="match status" value="1"/>
</dbReference>
<dbReference type="Proteomes" id="UP000038010">
    <property type="component" value="Unassembled WGS sequence"/>
</dbReference>
<reference evidence="5 6" key="1">
    <citation type="submission" date="2015-06" db="EMBL/GenBank/DDBJ databases">
        <title>Draft genome of the ant-associated black yeast Phialophora attae CBS 131958.</title>
        <authorList>
            <person name="Moreno L.F."/>
            <person name="Stielow B.J."/>
            <person name="de Hoog S."/>
            <person name="Vicente V.A."/>
            <person name="Weiss V.A."/>
            <person name="de Vries M."/>
            <person name="Cruz L.M."/>
            <person name="Souza E.M."/>
        </authorList>
    </citation>
    <scope>NUCLEOTIDE SEQUENCE [LARGE SCALE GENOMIC DNA]</scope>
    <source>
        <strain evidence="5 6">CBS 131958</strain>
    </source>
</reference>
<evidence type="ECO:0000256" key="1">
    <source>
        <dbReference type="ARBA" id="ARBA00006432"/>
    </source>
</evidence>
<gene>
    <name evidence="5" type="ORF">AB675_491</name>
</gene>
<sequence>MPIESKYPNVDLQVKPIYDFIFHNPAQAWPDSKVIFRDADNLLTNTLTFAQVRDAASSFGRALQSQFQFGKSDTLAIFAPNDVETPIVVFGTLWAGGVVSPANPGYTVDEFAYQLRDSKAKVVVAHASVLDTVREACTKVGIDESHILVLGSQRDGKGGAKHWQEIISDASNPGAKDTRPKIDPKDDLAFLVYSSGTTGKPKGVELTHFNMTSNLQQIQATEGGNMSWDGTASCPGIPDAPRGRGDVILACLPFFHIYGLNVLIHLPLFTGIETLVLTRFEIEKFCRLIQDQKVTFSYIVPPMVLLLCKHPAVEKYDLSSLRMTNSGAAPLTRELVEAVYKRKGVRVKQGYGLSETSPTIFQQRWIDWDKSVGSTGRMVPNLLSKLCEVGSEEGSDGSKPKEVGLGETGELYVKGPNVFRRYHNNEKATSECVDAEGWFRTGDVGHIDKNGDLWITDRVKELIKYKGFQVPPAELEGYLADHELIDDVAVVGVESKELGTEVPRAYVVRKGGPDAVQKGDDEKIIKWLNAKVANHKKLRGSVRFVDAIPKSVSGKILRRVLKEQAKKEFKELEEGNLKAKL</sequence>
<dbReference type="STRING" id="1664694.A0A0N1HBF3"/>
<dbReference type="PANTHER" id="PTHR24096">
    <property type="entry name" value="LONG-CHAIN-FATTY-ACID--COA LIGASE"/>
    <property type="match status" value="1"/>
</dbReference>
<name>A0A0N1HBF3_9EURO</name>
<dbReference type="InterPro" id="IPR020845">
    <property type="entry name" value="AMP-binding_CS"/>
</dbReference>
<feature type="domain" description="AMP-binding enzyme C-terminal" evidence="4">
    <location>
        <begin position="474"/>
        <end position="555"/>
    </location>
</feature>
<dbReference type="GeneID" id="28736960"/>
<dbReference type="Gene3D" id="3.40.50.12780">
    <property type="entry name" value="N-terminal domain of ligase-like"/>
    <property type="match status" value="1"/>
</dbReference>
<dbReference type="CDD" id="cd05911">
    <property type="entry name" value="Firefly_Luc_like"/>
    <property type="match status" value="1"/>
</dbReference>
<comment type="caution">
    <text evidence="5">The sequence shown here is derived from an EMBL/GenBank/DDBJ whole genome shotgun (WGS) entry which is preliminary data.</text>
</comment>
<dbReference type="OrthoDB" id="6509636at2759"/>
<dbReference type="VEuPathDB" id="FungiDB:AB675_491"/>
<dbReference type="AlphaFoldDB" id="A0A0N1HBF3"/>
<dbReference type="PANTHER" id="PTHR24096:SF149">
    <property type="entry name" value="AMP-BINDING DOMAIN-CONTAINING PROTEIN-RELATED"/>
    <property type="match status" value="1"/>
</dbReference>
<dbReference type="GO" id="GO:0016405">
    <property type="term" value="F:CoA-ligase activity"/>
    <property type="evidence" value="ECO:0007669"/>
    <property type="project" value="TreeGrafter"/>
</dbReference>
<dbReference type="Pfam" id="PF00501">
    <property type="entry name" value="AMP-binding"/>
    <property type="match status" value="1"/>
</dbReference>
<organism evidence="5 6">
    <name type="scientific">Cyphellophora attinorum</name>
    <dbReference type="NCBI Taxonomy" id="1664694"/>
    <lineage>
        <taxon>Eukaryota</taxon>
        <taxon>Fungi</taxon>
        <taxon>Dikarya</taxon>
        <taxon>Ascomycota</taxon>
        <taxon>Pezizomycotina</taxon>
        <taxon>Eurotiomycetes</taxon>
        <taxon>Chaetothyriomycetidae</taxon>
        <taxon>Chaetothyriales</taxon>
        <taxon>Cyphellophoraceae</taxon>
        <taxon>Cyphellophora</taxon>
    </lineage>
</organism>
<dbReference type="EMBL" id="LFJN01000001">
    <property type="protein sequence ID" value="KPI45506.1"/>
    <property type="molecule type" value="Genomic_DNA"/>
</dbReference>
<dbReference type="Gene3D" id="3.30.300.30">
    <property type="match status" value="1"/>
</dbReference>
<evidence type="ECO:0000313" key="6">
    <source>
        <dbReference type="Proteomes" id="UP000038010"/>
    </source>
</evidence>
<accession>A0A0N1HBF3</accession>
<dbReference type="RefSeq" id="XP_018005469.1">
    <property type="nucleotide sequence ID" value="XM_018145091.1"/>
</dbReference>